<evidence type="ECO:0000256" key="3">
    <source>
        <dbReference type="ARBA" id="ARBA00022679"/>
    </source>
</evidence>
<dbReference type="Pfam" id="PF03987">
    <property type="entry name" value="Autophagy_act_C"/>
    <property type="match status" value="1"/>
</dbReference>
<dbReference type="GO" id="GO:0000422">
    <property type="term" value="P:autophagy of mitochondrion"/>
    <property type="evidence" value="ECO:0007669"/>
    <property type="project" value="TreeGrafter"/>
</dbReference>
<keyword evidence="6" id="KW-0072">Autophagy</keyword>
<reference evidence="8 9" key="1">
    <citation type="journal article" date="2013" name="Plant Cell">
        <title>The transition from a phytopathogenic smut ancestor to an anamorphic biocontrol agent deciphered by comparative whole-genome analysis.</title>
        <authorList>
            <person name="Lefebvre F."/>
            <person name="Joly D.L."/>
            <person name="Labbe C."/>
            <person name="Teichmann B."/>
            <person name="Linning R."/>
            <person name="Belzile F."/>
            <person name="Bakkeren G."/>
            <person name="Belanger R.R."/>
        </authorList>
    </citation>
    <scope>NUCLEOTIDE SEQUENCE [LARGE SCALE GENOMIC DNA]</scope>
    <source>
        <strain evidence="8 9">PF-1</strain>
    </source>
</reference>
<dbReference type="Gene3D" id="3.30.1460.50">
    <property type="match status" value="1"/>
</dbReference>
<evidence type="ECO:0000313" key="9">
    <source>
        <dbReference type="Proteomes" id="UP000053664"/>
    </source>
</evidence>
<protein>
    <recommendedName>
        <fullName evidence="2">Ubiquitin-like-conjugating enzyme ATG10</fullName>
    </recommendedName>
    <alternativeName>
        <fullName evidence="7">Autophagy-related protein 10</fullName>
    </alternativeName>
</protein>
<dbReference type="OrthoDB" id="4089664at2759"/>
<dbReference type="GO" id="GO:0005829">
    <property type="term" value="C:cytosol"/>
    <property type="evidence" value="ECO:0007669"/>
    <property type="project" value="TreeGrafter"/>
</dbReference>
<dbReference type="PANTHER" id="PTHR14957">
    <property type="entry name" value="UBIQUITIN-LIKE-CONJUGATING ENZYME ATG10"/>
    <property type="match status" value="1"/>
</dbReference>
<dbReference type="AlphaFoldDB" id="A0A061HC07"/>
<dbReference type="GO" id="GO:0061651">
    <property type="term" value="F:Atg12 conjugating enzyme activity"/>
    <property type="evidence" value="ECO:0007669"/>
    <property type="project" value="TreeGrafter"/>
</dbReference>
<sequence length="272" mass="28791">MSNESPGATTGDGRIGYSDFEAGCLAYLGQRSAAAAAAPEAVPGSDGDAEGQRLGAELYAGGWSWCSGARNRSVYHAAPPRGGLVRSAELAVHLDISPLVSPAGGDEDLLGAGGWLDAVDDEATVKPSPRMRVPVRLHQTIAWSSTWRVPVLYFQATTMEGRPLSLDELTSSSLLHGFGTLDSALHGERVASSGSEGKDSSAAARFPPLSQGQHPFTDLPCFYLHPCETAGLLATLDDEQCQAQSDLPRGSRYFSYIESFIMLCATAIEMRL</sequence>
<proteinExistence type="inferred from homology"/>
<keyword evidence="3" id="KW-0808">Transferase</keyword>
<evidence type="ECO:0000256" key="7">
    <source>
        <dbReference type="ARBA" id="ARBA00029833"/>
    </source>
</evidence>
<evidence type="ECO:0000256" key="6">
    <source>
        <dbReference type="ARBA" id="ARBA00023006"/>
    </source>
</evidence>
<keyword evidence="4" id="KW-0833">Ubl conjugation pathway</keyword>
<dbReference type="GeneID" id="19316884"/>
<dbReference type="Proteomes" id="UP000053664">
    <property type="component" value="Unassembled WGS sequence"/>
</dbReference>
<name>A0A061HC07_9BASI</name>
<accession>A0A061HC07</accession>
<keyword evidence="5" id="KW-0813">Transport</keyword>
<evidence type="ECO:0000256" key="4">
    <source>
        <dbReference type="ARBA" id="ARBA00022786"/>
    </source>
</evidence>
<comment type="similarity">
    <text evidence="1">Belongs to the ATG10 family.</text>
</comment>
<dbReference type="GO" id="GO:0015031">
    <property type="term" value="P:protein transport"/>
    <property type="evidence" value="ECO:0007669"/>
    <property type="project" value="UniProtKB-KW"/>
</dbReference>
<dbReference type="eggNOG" id="ENOG502SGF7">
    <property type="taxonomic scope" value="Eukaryota"/>
</dbReference>
<evidence type="ECO:0000256" key="2">
    <source>
        <dbReference type="ARBA" id="ARBA00021099"/>
    </source>
</evidence>
<dbReference type="KEGG" id="pfp:PFL1_02769"/>
<dbReference type="GO" id="GO:0032446">
    <property type="term" value="P:protein modification by small protein conjugation"/>
    <property type="evidence" value="ECO:0007669"/>
    <property type="project" value="TreeGrafter"/>
</dbReference>
<dbReference type="InterPro" id="IPR007135">
    <property type="entry name" value="Atg3/Atg10"/>
</dbReference>
<dbReference type="PANTHER" id="PTHR14957:SF1">
    <property type="entry name" value="UBIQUITIN-LIKE-CONJUGATING ENZYME ATG10"/>
    <property type="match status" value="1"/>
</dbReference>
<dbReference type="EMBL" id="KE361630">
    <property type="protein sequence ID" value="EPQ29550.1"/>
    <property type="molecule type" value="Genomic_DNA"/>
</dbReference>
<keyword evidence="5" id="KW-0653">Protein transport</keyword>
<evidence type="ECO:0000313" key="8">
    <source>
        <dbReference type="EMBL" id="EPQ29550.1"/>
    </source>
</evidence>
<evidence type="ECO:0000256" key="5">
    <source>
        <dbReference type="ARBA" id="ARBA00022927"/>
    </source>
</evidence>
<dbReference type="HOGENOM" id="CLU_072332_2_0_1"/>
<evidence type="ECO:0000256" key="1">
    <source>
        <dbReference type="ARBA" id="ARBA00005696"/>
    </source>
</evidence>
<dbReference type="GO" id="GO:0000045">
    <property type="term" value="P:autophagosome assembly"/>
    <property type="evidence" value="ECO:0007669"/>
    <property type="project" value="TreeGrafter"/>
</dbReference>
<gene>
    <name evidence="8" type="ORF">PFL1_02769</name>
</gene>
<dbReference type="RefSeq" id="XP_007878475.1">
    <property type="nucleotide sequence ID" value="XM_007880284.1"/>
</dbReference>
<organism evidence="8 9">
    <name type="scientific">Pseudozyma flocculosa PF-1</name>
    <dbReference type="NCBI Taxonomy" id="1277687"/>
    <lineage>
        <taxon>Eukaryota</taxon>
        <taxon>Fungi</taxon>
        <taxon>Dikarya</taxon>
        <taxon>Basidiomycota</taxon>
        <taxon>Ustilaginomycotina</taxon>
        <taxon>Ustilaginomycetes</taxon>
        <taxon>Ustilaginales</taxon>
        <taxon>Ustilaginaceae</taxon>
        <taxon>Pseudozyma</taxon>
    </lineage>
</organism>